<dbReference type="EMBL" id="WTYP01000001">
    <property type="protein sequence ID" value="MXP46944.1"/>
    <property type="molecule type" value="Genomic_DNA"/>
</dbReference>
<dbReference type="InterPro" id="IPR052022">
    <property type="entry name" value="26kDa_periplasmic_antigen"/>
</dbReference>
<accession>A0A6I4V3K6</accession>
<dbReference type="AlphaFoldDB" id="A0A6I4V3K6"/>
<dbReference type="Gene3D" id="3.30.70.2970">
    <property type="entry name" value="Protein of unknown function (DUF541), domain 2"/>
    <property type="match status" value="1"/>
</dbReference>
<dbReference type="Pfam" id="PF04402">
    <property type="entry name" value="SIMPL"/>
    <property type="match status" value="1"/>
</dbReference>
<feature type="chain" id="PRO_5026059249" evidence="1">
    <location>
        <begin position="21"/>
        <end position="237"/>
    </location>
</feature>
<protein>
    <submittedName>
        <fullName evidence="2">DUF541 domain-containing protein</fullName>
    </submittedName>
</protein>
<evidence type="ECO:0000256" key="1">
    <source>
        <dbReference type="SAM" id="SignalP"/>
    </source>
</evidence>
<dbReference type="OrthoDB" id="9813144at2"/>
<dbReference type="RefSeq" id="WP_160730121.1">
    <property type="nucleotide sequence ID" value="NZ_WTYP01000001.1"/>
</dbReference>
<gene>
    <name evidence="2" type="ORF">GRI43_06020</name>
</gene>
<keyword evidence="1" id="KW-0732">Signal</keyword>
<feature type="signal peptide" evidence="1">
    <location>
        <begin position="1"/>
        <end position="20"/>
    </location>
</feature>
<evidence type="ECO:0000313" key="3">
    <source>
        <dbReference type="Proteomes" id="UP000471435"/>
    </source>
</evidence>
<keyword evidence="3" id="KW-1185">Reference proteome</keyword>
<comment type="caution">
    <text evidence="2">The sequence shown here is derived from an EMBL/GenBank/DDBJ whole genome shotgun (WGS) entry which is preliminary data.</text>
</comment>
<dbReference type="PANTHER" id="PTHR34387:SF1">
    <property type="entry name" value="PERIPLASMIC IMMUNOGENIC PROTEIN"/>
    <property type="match status" value="1"/>
</dbReference>
<name>A0A6I4V3K6_9SPHN</name>
<reference evidence="2 3" key="1">
    <citation type="submission" date="2019-12" db="EMBL/GenBank/DDBJ databases">
        <title>Genomic-based taxomic classification of the family Erythrobacteraceae.</title>
        <authorList>
            <person name="Xu L."/>
        </authorList>
    </citation>
    <scope>NUCLEOTIDE SEQUENCE [LARGE SCALE GENOMIC DNA]</scope>
    <source>
        <strain evidence="2 3">SW-109</strain>
    </source>
</reference>
<dbReference type="InterPro" id="IPR007497">
    <property type="entry name" value="SIMPL/DUF541"/>
</dbReference>
<dbReference type="Proteomes" id="UP000471435">
    <property type="component" value="Unassembled WGS sequence"/>
</dbReference>
<sequence>MIRKAIPLAAIAAVSAPLSAAEIQIQSSGPVVELTISESVRQAPDIATIGAGVSSEAATAVQAMRSNADAMSGVIAKIKALGIDEDDIQTTGINLNARYDYDRTNQKQVFRGYVASNQVRVTLRDIDTTGRVLDALVAAGATDINGPSFSIDDDTAAKAQARKAAMETARDQAMEYAGWAGYSDIRLLEVSEAIQYNAPQPMMRTMEAVQESAASTPVQPGMVSSGVTVTVKYEMVQ</sequence>
<dbReference type="PANTHER" id="PTHR34387">
    <property type="entry name" value="SLR1258 PROTEIN"/>
    <property type="match status" value="1"/>
</dbReference>
<organism evidence="2 3">
    <name type="scientific">Pontixanthobacter luteolus</name>
    <dbReference type="NCBI Taxonomy" id="295089"/>
    <lineage>
        <taxon>Bacteria</taxon>
        <taxon>Pseudomonadati</taxon>
        <taxon>Pseudomonadota</taxon>
        <taxon>Alphaproteobacteria</taxon>
        <taxon>Sphingomonadales</taxon>
        <taxon>Erythrobacteraceae</taxon>
        <taxon>Pontixanthobacter</taxon>
    </lineage>
</organism>
<dbReference type="GO" id="GO:0006974">
    <property type="term" value="P:DNA damage response"/>
    <property type="evidence" value="ECO:0007669"/>
    <property type="project" value="TreeGrafter"/>
</dbReference>
<proteinExistence type="predicted"/>
<dbReference type="Gene3D" id="3.30.110.170">
    <property type="entry name" value="Protein of unknown function (DUF541), domain 1"/>
    <property type="match status" value="1"/>
</dbReference>
<evidence type="ECO:0000313" key="2">
    <source>
        <dbReference type="EMBL" id="MXP46944.1"/>
    </source>
</evidence>